<reference evidence="1" key="2">
    <citation type="submission" date="2021-04" db="EMBL/GenBank/DDBJ databases">
        <authorList>
            <person name="Gilroy R."/>
        </authorList>
    </citation>
    <scope>NUCLEOTIDE SEQUENCE</scope>
    <source>
        <strain evidence="1">CHK192-8294</strain>
    </source>
</reference>
<accession>A0A9D2SC96</accession>
<sequence length="141" mass="15681">MKKRTIFGVALAAVGAAGWYLAANRRKNQMEIIREQVRKLLAVRRDELQTLRKAAQAGELSAQGLSTQPLDGLEVEAVRLEDGALTVCLCNGTARAWLSDQPLDRLNVYHQPWRGSARPGVLYTENLGDGWYVGYACLHWS</sequence>
<name>A0A9D2SC96_9FIRM</name>
<proteinExistence type="predicted"/>
<gene>
    <name evidence="1" type="ORF">H9712_10690</name>
</gene>
<evidence type="ECO:0000313" key="1">
    <source>
        <dbReference type="EMBL" id="HJB81441.1"/>
    </source>
</evidence>
<dbReference type="EMBL" id="DWXO01000100">
    <property type="protein sequence ID" value="HJB81441.1"/>
    <property type="molecule type" value="Genomic_DNA"/>
</dbReference>
<dbReference type="AlphaFoldDB" id="A0A9D2SC96"/>
<dbReference type="Proteomes" id="UP000823921">
    <property type="component" value="Unassembled WGS sequence"/>
</dbReference>
<comment type="caution">
    <text evidence="1">The sequence shown here is derived from an EMBL/GenBank/DDBJ whole genome shotgun (WGS) entry which is preliminary data.</text>
</comment>
<evidence type="ECO:0000313" key="2">
    <source>
        <dbReference type="Proteomes" id="UP000823921"/>
    </source>
</evidence>
<organism evidence="1 2">
    <name type="scientific">Candidatus Flavonifractor intestinigallinarum</name>
    <dbReference type="NCBI Taxonomy" id="2838586"/>
    <lineage>
        <taxon>Bacteria</taxon>
        <taxon>Bacillati</taxon>
        <taxon>Bacillota</taxon>
        <taxon>Clostridia</taxon>
        <taxon>Eubacteriales</taxon>
        <taxon>Oscillospiraceae</taxon>
        <taxon>Flavonifractor</taxon>
    </lineage>
</organism>
<protein>
    <submittedName>
        <fullName evidence="1">Toxin-antitoxin system antitoxin subunit</fullName>
    </submittedName>
</protein>
<reference evidence="1" key="1">
    <citation type="journal article" date="2021" name="PeerJ">
        <title>Extensive microbial diversity within the chicken gut microbiome revealed by metagenomics and culture.</title>
        <authorList>
            <person name="Gilroy R."/>
            <person name="Ravi A."/>
            <person name="Getino M."/>
            <person name="Pursley I."/>
            <person name="Horton D.L."/>
            <person name="Alikhan N.F."/>
            <person name="Baker D."/>
            <person name="Gharbi K."/>
            <person name="Hall N."/>
            <person name="Watson M."/>
            <person name="Adriaenssens E.M."/>
            <person name="Foster-Nyarko E."/>
            <person name="Jarju S."/>
            <person name="Secka A."/>
            <person name="Antonio M."/>
            <person name="Oren A."/>
            <person name="Chaudhuri R.R."/>
            <person name="La Ragione R."/>
            <person name="Hildebrand F."/>
            <person name="Pallen M.J."/>
        </authorList>
    </citation>
    <scope>NUCLEOTIDE SEQUENCE</scope>
    <source>
        <strain evidence="1">CHK192-8294</strain>
    </source>
</reference>